<keyword evidence="1" id="KW-0812">Transmembrane</keyword>
<reference evidence="2" key="1">
    <citation type="submission" date="2023-10" db="EMBL/GenBank/DDBJ databases">
        <title>Genome assembly of Pristionchus species.</title>
        <authorList>
            <person name="Yoshida K."/>
            <person name="Sommer R.J."/>
        </authorList>
    </citation>
    <scope>NUCLEOTIDE SEQUENCE</scope>
    <source>
        <strain evidence="2">RS0144</strain>
    </source>
</reference>
<dbReference type="PANTHER" id="PTHR21525">
    <property type="entry name" value="MOTILE SPERM PROTEIN"/>
    <property type="match status" value="1"/>
</dbReference>
<dbReference type="PANTHER" id="PTHR21525:SF9">
    <property type="entry name" value="CHANNEL_COLICIN DOMAIN-CONTAINING PROTEIN"/>
    <property type="match status" value="1"/>
</dbReference>
<dbReference type="EMBL" id="BTSX01000006">
    <property type="protein sequence ID" value="GMT05893.1"/>
    <property type="molecule type" value="Genomic_DNA"/>
</dbReference>
<keyword evidence="1" id="KW-1133">Transmembrane helix</keyword>
<evidence type="ECO:0000313" key="2">
    <source>
        <dbReference type="EMBL" id="GMT05893.1"/>
    </source>
</evidence>
<keyword evidence="3" id="KW-1185">Reference proteome</keyword>
<keyword evidence="1" id="KW-0472">Membrane</keyword>
<dbReference type="Proteomes" id="UP001432027">
    <property type="component" value="Unassembled WGS sequence"/>
</dbReference>
<proteinExistence type="predicted"/>
<dbReference type="AlphaFoldDB" id="A0AAV5UHV7"/>
<feature type="transmembrane region" description="Helical" evidence="1">
    <location>
        <begin position="212"/>
        <end position="237"/>
    </location>
</feature>
<name>A0AAV5UHV7_9BILA</name>
<evidence type="ECO:0000313" key="3">
    <source>
        <dbReference type="Proteomes" id="UP001432027"/>
    </source>
</evidence>
<sequence length="256" mass="27643">MLQEEKLITLITIIDKSSLSSIRSSGSLQCWHFIFDQGELSTPIMKKWSQWEQLFAFSIHRSLEFNEWHCQREHRSSALIKISNHESVCHSHRCETFTFGFVYRLESGSVIDLLVMSTNAFNMDGALERMQNPKELPAAATKAVTVIMSGSKAVLPAAVAIDTYRVAKAAIKDYQSGQTFPKKTIKTGASVVGGWGGAMGGMMSGAMVGSMLIPFVGSVVGGFVGGIVGGVGGSVVAKNATVNYLEMSDDSDSESD</sequence>
<accession>A0AAV5UHV7</accession>
<evidence type="ECO:0000256" key="1">
    <source>
        <dbReference type="SAM" id="Phobius"/>
    </source>
</evidence>
<organism evidence="2 3">
    <name type="scientific">Pristionchus entomophagus</name>
    <dbReference type="NCBI Taxonomy" id="358040"/>
    <lineage>
        <taxon>Eukaryota</taxon>
        <taxon>Metazoa</taxon>
        <taxon>Ecdysozoa</taxon>
        <taxon>Nematoda</taxon>
        <taxon>Chromadorea</taxon>
        <taxon>Rhabditida</taxon>
        <taxon>Rhabditina</taxon>
        <taxon>Diplogasteromorpha</taxon>
        <taxon>Diplogasteroidea</taxon>
        <taxon>Neodiplogasteridae</taxon>
        <taxon>Pristionchus</taxon>
    </lineage>
</organism>
<gene>
    <name evidence="2" type="ORF">PENTCL1PPCAC_28067</name>
</gene>
<comment type="caution">
    <text evidence="2">The sequence shown here is derived from an EMBL/GenBank/DDBJ whole genome shotgun (WGS) entry which is preliminary data.</text>
</comment>
<protein>
    <recommendedName>
        <fullName evidence="4">Glycine zipper domain-containing protein</fullName>
    </recommendedName>
</protein>
<evidence type="ECO:0008006" key="4">
    <source>
        <dbReference type="Google" id="ProtNLM"/>
    </source>
</evidence>